<accession>A0AA39X1Z0</accession>
<feature type="compositionally biased region" description="Basic and acidic residues" evidence="1">
    <location>
        <begin position="484"/>
        <end position="494"/>
    </location>
</feature>
<dbReference type="EMBL" id="JAULSU010000002">
    <property type="protein sequence ID" value="KAK0625817.1"/>
    <property type="molecule type" value="Genomic_DNA"/>
</dbReference>
<evidence type="ECO:0000256" key="1">
    <source>
        <dbReference type="SAM" id="MobiDB-lite"/>
    </source>
</evidence>
<dbReference type="PANTHER" id="PTHR42037:SF1">
    <property type="match status" value="1"/>
</dbReference>
<proteinExistence type="predicted"/>
<evidence type="ECO:0000313" key="2">
    <source>
        <dbReference type="EMBL" id="KAK0625817.1"/>
    </source>
</evidence>
<comment type="caution">
    <text evidence="2">The sequence shown here is derived from an EMBL/GenBank/DDBJ whole genome shotgun (WGS) entry which is preliminary data.</text>
</comment>
<dbReference type="AlphaFoldDB" id="A0AA39X1Z0"/>
<name>A0AA39X1Z0_9PEZI</name>
<protein>
    <submittedName>
        <fullName evidence="2">Uncharacterized protein</fullName>
    </submittedName>
</protein>
<reference evidence="2" key="1">
    <citation type="submission" date="2023-06" db="EMBL/GenBank/DDBJ databases">
        <title>Genome-scale phylogeny and comparative genomics of the fungal order Sordariales.</title>
        <authorList>
            <consortium name="Lawrence Berkeley National Laboratory"/>
            <person name="Hensen N."/>
            <person name="Bonometti L."/>
            <person name="Westerberg I."/>
            <person name="Brannstrom I.O."/>
            <person name="Guillou S."/>
            <person name="Cros-Aarteil S."/>
            <person name="Calhoun S."/>
            <person name="Haridas S."/>
            <person name="Kuo A."/>
            <person name="Mondo S."/>
            <person name="Pangilinan J."/>
            <person name="Riley R."/>
            <person name="Labutti K."/>
            <person name="Andreopoulos B."/>
            <person name="Lipzen A."/>
            <person name="Chen C."/>
            <person name="Yanf M."/>
            <person name="Daum C."/>
            <person name="Ng V."/>
            <person name="Clum A."/>
            <person name="Steindorff A."/>
            <person name="Ohm R."/>
            <person name="Martin F."/>
            <person name="Silar P."/>
            <person name="Natvig D."/>
            <person name="Lalanne C."/>
            <person name="Gautier V."/>
            <person name="Ament-Velasquez S.L."/>
            <person name="Kruys A."/>
            <person name="Hutchinson M.I."/>
            <person name="Powell A.J."/>
            <person name="Barry K."/>
            <person name="Miller A.N."/>
            <person name="Grigoriev I.V."/>
            <person name="Debuchy R."/>
            <person name="Gladieux P."/>
            <person name="Thoren M.H."/>
            <person name="Johannesson H."/>
        </authorList>
    </citation>
    <scope>NUCLEOTIDE SEQUENCE</scope>
    <source>
        <strain evidence="2">CBS 606.72</strain>
    </source>
</reference>
<sequence length="513" mass="58410">MAVLDFPGEVLPLDKDQQAKLRKFLHPAQILLASLNDICPRGPPRKPSDAPPNPNQSLEEKFHTFVNKLAQICDFEPKGDTITAMAIIMHDGKVTYLLASNRRGQGALNNARKGLGQVLGILKANLEAPASLKESDEVVGRKLMERILWWNKVRVRSYLTALVGELKKCMERCDVSTPEGQAAMAGLDGMRKTLPDLGLGGQKTEIYIEATIQCIKAIHANRRSPLQRYIDARAAEDHTMVKGGSWSNLQHAAGRLLSYEYAVQTLIEAHHTWANTDLFRDYEIESIRSSKPYENVKDLLLPTPETAEAIINRAPGYGRERLEQLKQDAVDLNTKYQLNNRLKERWHLKAINPIVHAEILLHSYLDCTPGGIQPPRFFSNIQYIGTSKPICWMCEQHFSIISTPVKFRSGHPNTYLNWRLPDLYVDVRPIGTRKDREQMAREGWCRDLGEMKRRVYAAVVRLLQEKVSEWKKFDSNTYTDRIRNGKTGDEKRAFESGTRSADPRMDDNLTLRW</sequence>
<dbReference type="Pfam" id="PF14441">
    <property type="entry name" value="OTT_1508_deam"/>
    <property type="match status" value="1"/>
</dbReference>
<dbReference type="Proteomes" id="UP001175000">
    <property type="component" value="Unassembled WGS sequence"/>
</dbReference>
<feature type="region of interest" description="Disordered" evidence="1">
    <location>
        <begin position="484"/>
        <end position="507"/>
    </location>
</feature>
<gene>
    <name evidence="2" type="ORF">B0T14DRAFT_542947</name>
</gene>
<dbReference type="InterPro" id="IPR027796">
    <property type="entry name" value="OTT_1508_deam-like"/>
</dbReference>
<organism evidence="2 3">
    <name type="scientific">Immersiella caudata</name>
    <dbReference type="NCBI Taxonomy" id="314043"/>
    <lineage>
        <taxon>Eukaryota</taxon>
        <taxon>Fungi</taxon>
        <taxon>Dikarya</taxon>
        <taxon>Ascomycota</taxon>
        <taxon>Pezizomycotina</taxon>
        <taxon>Sordariomycetes</taxon>
        <taxon>Sordariomycetidae</taxon>
        <taxon>Sordariales</taxon>
        <taxon>Lasiosphaeriaceae</taxon>
        <taxon>Immersiella</taxon>
    </lineage>
</organism>
<evidence type="ECO:0000313" key="3">
    <source>
        <dbReference type="Proteomes" id="UP001175000"/>
    </source>
</evidence>
<keyword evidence="3" id="KW-1185">Reference proteome</keyword>
<dbReference type="PANTHER" id="PTHR42037">
    <property type="match status" value="1"/>
</dbReference>